<dbReference type="Proteomes" id="UP000266426">
    <property type="component" value="Unassembled WGS sequence"/>
</dbReference>
<comment type="similarity">
    <text evidence="1">Belongs to the bactofilin family.</text>
</comment>
<dbReference type="PANTHER" id="PTHR35024">
    <property type="entry name" value="HYPOTHETICAL CYTOSOLIC PROTEIN"/>
    <property type="match status" value="1"/>
</dbReference>
<dbReference type="EMBL" id="QZJZ01000067">
    <property type="protein sequence ID" value="RJP58417.1"/>
    <property type="molecule type" value="Genomic_DNA"/>
</dbReference>
<comment type="caution">
    <text evidence="2">The sequence shown here is derived from an EMBL/GenBank/DDBJ whole genome shotgun (WGS) entry which is preliminary data.</text>
</comment>
<evidence type="ECO:0000256" key="1">
    <source>
        <dbReference type="ARBA" id="ARBA00044755"/>
    </source>
</evidence>
<accession>A0A3A4R6K9</accession>
<organism evidence="2 3">
    <name type="scientific">Candidatus Auribacter fodinae</name>
    <dbReference type="NCBI Taxonomy" id="2093366"/>
    <lineage>
        <taxon>Bacteria</taxon>
        <taxon>Pseudomonadati</taxon>
        <taxon>Candidatus Auribacterota</taxon>
        <taxon>Candidatus Auribacteria</taxon>
        <taxon>Candidatus Auribacterales</taxon>
        <taxon>Candidatus Auribacteraceae</taxon>
        <taxon>Candidatus Auribacter</taxon>
    </lineage>
</organism>
<dbReference type="InterPro" id="IPR007607">
    <property type="entry name" value="BacA/B"/>
</dbReference>
<reference evidence="2 3" key="1">
    <citation type="journal article" date="2017" name="ISME J.">
        <title>Energy and carbon metabolisms in a deep terrestrial subsurface fluid microbial community.</title>
        <authorList>
            <person name="Momper L."/>
            <person name="Jungbluth S.P."/>
            <person name="Lee M.D."/>
            <person name="Amend J.P."/>
        </authorList>
    </citation>
    <scope>NUCLEOTIDE SEQUENCE [LARGE SCALE GENOMIC DNA]</scope>
    <source>
        <strain evidence="2">SURF_26</strain>
    </source>
</reference>
<proteinExistence type="inferred from homology"/>
<evidence type="ECO:0000313" key="2">
    <source>
        <dbReference type="EMBL" id="RJP58417.1"/>
    </source>
</evidence>
<gene>
    <name evidence="2" type="ORF">C4541_08145</name>
</gene>
<sequence length="209" mass="23142">MSSFSLKNFLSKDKENKQRVIPTIEVPCPSCHAVQTVSEGAISALCKNCKRIFDVKKALEKPADQHKQPTIDQQDEKENYTQDSKKIRCSGCQTWQDVPVIAISAFCKKCGQRINLQDYKKNNFFRGDLDTKGTLFITATGEVHGTVNVGEAVIEGKFKGVMIAERVVRLEPGSLFHGELYAPSVSVSDGAAFVGQSEVDPKKMIINEE</sequence>
<dbReference type="Pfam" id="PF04519">
    <property type="entry name" value="Bactofilin"/>
    <property type="match status" value="1"/>
</dbReference>
<dbReference type="AlphaFoldDB" id="A0A3A4R6K9"/>
<dbReference type="PANTHER" id="PTHR35024:SF4">
    <property type="entry name" value="POLYMER-FORMING CYTOSKELETAL PROTEIN"/>
    <property type="match status" value="1"/>
</dbReference>
<evidence type="ECO:0000313" key="3">
    <source>
        <dbReference type="Proteomes" id="UP000266426"/>
    </source>
</evidence>
<name>A0A3A4R6K9_9BACT</name>
<protein>
    <submittedName>
        <fullName evidence="2">Polymer-forming cytoskeletal protein</fullName>
    </submittedName>
</protein>